<organism evidence="2">
    <name type="scientific">Tabanus bromius</name>
    <name type="common">Band-eyed brown horse fly</name>
    <dbReference type="NCBI Taxonomy" id="304241"/>
    <lineage>
        <taxon>Eukaryota</taxon>
        <taxon>Metazoa</taxon>
        <taxon>Ecdysozoa</taxon>
        <taxon>Arthropoda</taxon>
        <taxon>Hexapoda</taxon>
        <taxon>Insecta</taxon>
        <taxon>Pterygota</taxon>
        <taxon>Neoptera</taxon>
        <taxon>Endopterygota</taxon>
        <taxon>Diptera</taxon>
        <taxon>Brachycera</taxon>
        <taxon>Tabanomorpha</taxon>
        <taxon>Tabanoidea</taxon>
        <taxon>Tabanidae</taxon>
        <taxon>Tabanus</taxon>
    </lineage>
</organism>
<reference evidence="2" key="1">
    <citation type="journal article" date="2015" name="Insect Biochem. Mol. Biol.">
        <title>An insight into the sialome of the horse fly, Tabanus bromius.</title>
        <authorList>
            <person name="Ribeiro J.M."/>
            <person name="Kazimirova M."/>
            <person name="Takac P."/>
            <person name="Andersen J.F."/>
            <person name="Francischetti I.M."/>
        </authorList>
    </citation>
    <scope>NUCLEOTIDE SEQUENCE</scope>
</reference>
<dbReference type="AlphaFoldDB" id="A0A0K8TNG5"/>
<evidence type="ECO:0000313" key="2">
    <source>
        <dbReference type="EMBL" id="JAI15470.1"/>
    </source>
</evidence>
<sequence length="269" mass="31023">KQNTSWSSESTKELIRYYEAAPELWDATHKLRSKKDTEAAFEKIASQMEKSVGEVKQKIRSLKYTFQWTLNTTKTRESKGIYKKPSWEFFEDLLFLYTRAHLTHSDDGSGGESQLAFDEQDGQGYPQIANLENLSDMKCERKFDESIIQQIKCESSELGRAEEMPYDFQPNEYSDIIDTNITPTNTSTTQFSSIEDLTVTGKFIVDALEIINKSYDEYDSFGQYVTCEIRSLCSNNNQKKLRCLIEKAIVDTNEMDDIERTVSSSTYSF</sequence>
<dbReference type="PANTHER" id="PTHR21505">
    <property type="entry name" value="MADF DOMAIN-CONTAINING PROTEIN-RELATED"/>
    <property type="match status" value="1"/>
</dbReference>
<dbReference type="PANTHER" id="PTHR21505:SF12">
    <property type="entry name" value="MADF DOMAIN-CONTAINING PROTEIN-RELATED"/>
    <property type="match status" value="1"/>
</dbReference>
<dbReference type="Pfam" id="PF10545">
    <property type="entry name" value="MADF_DNA_bdg"/>
    <property type="match status" value="1"/>
</dbReference>
<dbReference type="SMART" id="SM00595">
    <property type="entry name" value="MADF"/>
    <property type="match status" value="1"/>
</dbReference>
<dbReference type="EMBL" id="GDAI01002133">
    <property type="protein sequence ID" value="JAI15470.1"/>
    <property type="molecule type" value="mRNA"/>
</dbReference>
<accession>A0A0K8TNG5</accession>
<dbReference type="PROSITE" id="PS51029">
    <property type="entry name" value="MADF"/>
    <property type="match status" value="1"/>
</dbReference>
<protein>
    <submittedName>
        <fullName evidence="2">Putative alcohol dehydrogenase transcription factor myb/sant-like protein</fullName>
    </submittedName>
</protein>
<proteinExistence type="evidence at transcript level"/>
<evidence type="ECO:0000259" key="1">
    <source>
        <dbReference type="PROSITE" id="PS51029"/>
    </source>
</evidence>
<feature type="non-terminal residue" evidence="2">
    <location>
        <position position="1"/>
    </location>
</feature>
<feature type="domain" description="MADF" evidence="1">
    <location>
        <begin position="13"/>
        <end position="101"/>
    </location>
</feature>
<dbReference type="InterPro" id="IPR006578">
    <property type="entry name" value="MADF-dom"/>
</dbReference>
<name>A0A0K8TNG5_TABBR</name>